<feature type="chain" id="PRO_5014729979" description="DUF4148 domain-containing protein" evidence="1">
    <location>
        <begin position="22"/>
        <end position="120"/>
    </location>
</feature>
<proteinExistence type="predicted"/>
<evidence type="ECO:0000313" key="3">
    <source>
        <dbReference type="Proteomes" id="UP000234190"/>
    </source>
</evidence>
<dbReference type="Proteomes" id="UP000234190">
    <property type="component" value="Unassembled WGS sequence"/>
</dbReference>
<dbReference type="InterPro" id="IPR025421">
    <property type="entry name" value="DUF4148"/>
</dbReference>
<evidence type="ECO:0008006" key="4">
    <source>
        <dbReference type="Google" id="ProtNLM"/>
    </source>
</evidence>
<dbReference type="EMBL" id="PDNW01000005">
    <property type="protein sequence ID" value="PLC50474.1"/>
    <property type="molecule type" value="Genomic_DNA"/>
</dbReference>
<dbReference type="RefSeq" id="WP_102073572.1">
    <property type="nucleotide sequence ID" value="NZ_PDNW01000005.1"/>
</dbReference>
<keyword evidence="3" id="KW-1185">Reference proteome</keyword>
<organism evidence="2 3">
    <name type="scientific">Pollutimonas subterranea</name>
    <dbReference type="NCBI Taxonomy" id="2045210"/>
    <lineage>
        <taxon>Bacteria</taxon>
        <taxon>Pseudomonadati</taxon>
        <taxon>Pseudomonadota</taxon>
        <taxon>Betaproteobacteria</taxon>
        <taxon>Burkholderiales</taxon>
        <taxon>Alcaligenaceae</taxon>
        <taxon>Pollutimonas</taxon>
    </lineage>
</organism>
<dbReference type="AlphaFoldDB" id="A0A2N4U626"/>
<name>A0A2N4U626_9BURK</name>
<reference evidence="2 3" key="1">
    <citation type="submission" date="2017-10" db="EMBL/GenBank/DDBJ databases">
        <title>Two draft genome sequences of Pusillimonas sp. strains isolated from a nitrate- and radionuclide-contaminated groundwater in Russia.</title>
        <authorList>
            <person name="Grouzdev D.S."/>
            <person name="Tourova T.P."/>
            <person name="Goeva M.A."/>
            <person name="Babich T.L."/>
            <person name="Sokolova D.S."/>
            <person name="Abdullin R."/>
            <person name="Poltaraus A.B."/>
            <person name="Toshchakov S.V."/>
            <person name="Nazina T.N."/>
        </authorList>
    </citation>
    <scope>NUCLEOTIDE SEQUENCE [LARGE SCALE GENOMIC DNA]</scope>
    <source>
        <strain evidence="2 3">JR1/69-3-13</strain>
    </source>
</reference>
<dbReference type="Pfam" id="PF13663">
    <property type="entry name" value="DUF4148"/>
    <property type="match status" value="1"/>
</dbReference>
<protein>
    <recommendedName>
        <fullName evidence="4">DUF4148 domain-containing protein</fullName>
    </recommendedName>
</protein>
<evidence type="ECO:0000313" key="2">
    <source>
        <dbReference type="EMBL" id="PLC50474.1"/>
    </source>
</evidence>
<dbReference type="OrthoDB" id="8777858at2"/>
<evidence type="ECO:0000256" key="1">
    <source>
        <dbReference type="SAM" id="SignalP"/>
    </source>
</evidence>
<accession>A0A2N4U626</accession>
<keyword evidence="1" id="KW-0732">Signal</keyword>
<gene>
    <name evidence="2" type="ORF">CR159_08500</name>
</gene>
<feature type="signal peptide" evidence="1">
    <location>
        <begin position="1"/>
        <end position="21"/>
    </location>
</feature>
<comment type="caution">
    <text evidence="2">The sequence shown here is derived from an EMBL/GenBank/DDBJ whole genome shotgun (WGS) entry which is preliminary data.</text>
</comment>
<sequence>MKTLVTALMISAATFAGAAQAADESTLTRAQVIAQMQEAKSAGLVSSGELDYPPAFNSTSSKDRSEVKAELAAAIEAGEIQVGEDAYPSMAATGSSKSRAEVKAELFDYASVHSDEHVEA</sequence>